<evidence type="ECO:0000313" key="2">
    <source>
        <dbReference type="Proteomes" id="UP000824533"/>
    </source>
</evidence>
<accession>A0ACC1DIU0</accession>
<dbReference type="Proteomes" id="UP000824533">
    <property type="component" value="Linkage Group LG01"/>
</dbReference>
<sequence>MSSNICCWTDLDTAKLSMIWSPEHENMNTTKPVLATMLGGKDTELYLRHMARELQSTPRSEIKQDPDQAEDEEESYEENVHYNSTKLQRILEDLDEPELRSTDAIRASPQPSTSSDDQGLQSIETLRSLESLQPSTYSADLPSSTYPGIGQPTLPARGRGNGRETGRGSGRGLGRGSGLGTGSVIGRKRIAEESPEHRDSDSISDNESLESELEPATATSDEDEDMWKKNLWTDNRPAPDTFDSVPMTPTRILPSNARPIRHFEKFFTLEVFELIVTETESKFRSGVDRY</sequence>
<dbReference type="EMBL" id="CM034387">
    <property type="protein sequence ID" value="KAJ0183639.1"/>
    <property type="molecule type" value="Genomic_DNA"/>
</dbReference>
<keyword evidence="2" id="KW-1185">Reference proteome</keyword>
<protein>
    <submittedName>
        <fullName evidence="1">Uncharacterized protein</fullName>
    </submittedName>
</protein>
<proteinExistence type="predicted"/>
<name>A0ACC1DIU0_9NEOP</name>
<gene>
    <name evidence="1" type="ORF">K1T71_000062</name>
</gene>
<reference evidence="1 2" key="1">
    <citation type="journal article" date="2021" name="Front. Genet.">
        <title>Chromosome-Level Genome Assembly Reveals Significant Gene Expansion in the Toll and IMD Signaling Pathways of Dendrolimus kikuchii.</title>
        <authorList>
            <person name="Zhou J."/>
            <person name="Wu P."/>
            <person name="Xiong Z."/>
            <person name="Liu N."/>
            <person name="Zhao N."/>
            <person name="Ji M."/>
            <person name="Qiu Y."/>
            <person name="Yang B."/>
        </authorList>
    </citation>
    <scope>NUCLEOTIDE SEQUENCE [LARGE SCALE GENOMIC DNA]</scope>
    <source>
        <strain evidence="1">Ann1</strain>
    </source>
</reference>
<organism evidence="1 2">
    <name type="scientific">Dendrolimus kikuchii</name>
    <dbReference type="NCBI Taxonomy" id="765133"/>
    <lineage>
        <taxon>Eukaryota</taxon>
        <taxon>Metazoa</taxon>
        <taxon>Ecdysozoa</taxon>
        <taxon>Arthropoda</taxon>
        <taxon>Hexapoda</taxon>
        <taxon>Insecta</taxon>
        <taxon>Pterygota</taxon>
        <taxon>Neoptera</taxon>
        <taxon>Endopterygota</taxon>
        <taxon>Lepidoptera</taxon>
        <taxon>Glossata</taxon>
        <taxon>Ditrysia</taxon>
        <taxon>Bombycoidea</taxon>
        <taxon>Lasiocampidae</taxon>
        <taxon>Dendrolimus</taxon>
    </lineage>
</organism>
<evidence type="ECO:0000313" key="1">
    <source>
        <dbReference type="EMBL" id="KAJ0183639.1"/>
    </source>
</evidence>
<comment type="caution">
    <text evidence="1">The sequence shown here is derived from an EMBL/GenBank/DDBJ whole genome shotgun (WGS) entry which is preliminary data.</text>
</comment>